<organism evidence="1 2">
    <name type="scientific">Novipirellula aureliae</name>
    <dbReference type="NCBI Taxonomy" id="2527966"/>
    <lineage>
        <taxon>Bacteria</taxon>
        <taxon>Pseudomonadati</taxon>
        <taxon>Planctomycetota</taxon>
        <taxon>Planctomycetia</taxon>
        <taxon>Pirellulales</taxon>
        <taxon>Pirellulaceae</taxon>
        <taxon>Novipirellula</taxon>
    </lineage>
</organism>
<proteinExistence type="predicted"/>
<gene>
    <name evidence="1" type="ORF">Q31b_51260</name>
</gene>
<protein>
    <submittedName>
        <fullName evidence="1">Uncharacterized protein</fullName>
    </submittedName>
</protein>
<sequence>MFSSFHLPCIAESDSAVVVDQQRHSDNWRLPAIKGIPPLILFRGEDIDIDNAINSDRKPINETSYFDFVCRDVDFTRSPDTTNSTASVPLFKVTPIRDALIEVKHPYCWPRTTYEPTGRSEAAINVVYGRSQGLSTKRTIRKDRWLAGPHPMGLIGRDRSGFGTGFDRDGSGNEQ</sequence>
<keyword evidence="2" id="KW-1185">Reference proteome</keyword>
<comment type="caution">
    <text evidence="1">The sequence shown here is derived from an EMBL/GenBank/DDBJ whole genome shotgun (WGS) entry which is preliminary data.</text>
</comment>
<evidence type="ECO:0000313" key="2">
    <source>
        <dbReference type="Proteomes" id="UP000315471"/>
    </source>
</evidence>
<dbReference type="RefSeq" id="WP_197172227.1">
    <property type="nucleotide sequence ID" value="NZ_SJPY01000009.1"/>
</dbReference>
<name>A0A5C6DJD2_9BACT</name>
<evidence type="ECO:0000313" key="1">
    <source>
        <dbReference type="EMBL" id="TWU35691.1"/>
    </source>
</evidence>
<dbReference type="AlphaFoldDB" id="A0A5C6DJD2"/>
<reference evidence="1 2" key="1">
    <citation type="submission" date="2019-02" db="EMBL/GenBank/DDBJ databases">
        <title>Deep-cultivation of Planctomycetes and their phenomic and genomic characterization uncovers novel biology.</title>
        <authorList>
            <person name="Wiegand S."/>
            <person name="Jogler M."/>
            <person name="Boedeker C."/>
            <person name="Pinto D."/>
            <person name="Vollmers J."/>
            <person name="Rivas-Marin E."/>
            <person name="Kohn T."/>
            <person name="Peeters S.H."/>
            <person name="Heuer A."/>
            <person name="Rast P."/>
            <person name="Oberbeckmann S."/>
            <person name="Bunk B."/>
            <person name="Jeske O."/>
            <person name="Meyerdierks A."/>
            <person name="Storesund J.E."/>
            <person name="Kallscheuer N."/>
            <person name="Luecker S."/>
            <person name="Lage O.M."/>
            <person name="Pohl T."/>
            <person name="Merkel B.J."/>
            <person name="Hornburger P."/>
            <person name="Mueller R.-W."/>
            <person name="Bruemmer F."/>
            <person name="Labrenz M."/>
            <person name="Spormann A.M."/>
            <person name="Op Den Camp H."/>
            <person name="Overmann J."/>
            <person name="Amann R."/>
            <person name="Jetten M.S.M."/>
            <person name="Mascher T."/>
            <person name="Medema M.H."/>
            <person name="Devos D.P."/>
            <person name="Kaster A.-K."/>
            <person name="Ovreas L."/>
            <person name="Rohde M."/>
            <person name="Galperin M.Y."/>
            <person name="Jogler C."/>
        </authorList>
    </citation>
    <scope>NUCLEOTIDE SEQUENCE [LARGE SCALE GENOMIC DNA]</scope>
    <source>
        <strain evidence="1 2">Q31b</strain>
    </source>
</reference>
<dbReference type="EMBL" id="SJPY01000009">
    <property type="protein sequence ID" value="TWU35691.1"/>
    <property type="molecule type" value="Genomic_DNA"/>
</dbReference>
<accession>A0A5C6DJD2</accession>
<dbReference type="Proteomes" id="UP000315471">
    <property type="component" value="Unassembled WGS sequence"/>
</dbReference>